<protein>
    <submittedName>
        <fullName evidence="2">Uncharacterized protein</fullName>
    </submittedName>
</protein>
<reference evidence="2" key="1">
    <citation type="submission" date="2019-12" db="UniProtKB">
        <authorList>
            <consortium name="WormBaseParasite"/>
        </authorList>
    </citation>
    <scope>IDENTIFICATION</scope>
</reference>
<keyword evidence="1" id="KW-1185">Reference proteome</keyword>
<accession>A0A5S6QKV1</accession>
<dbReference type="Proteomes" id="UP000046395">
    <property type="component" value="Unassembled WGS sequence"/>
</dbReference>
<dbReference type="PANTHER" id="PTHR45913:SF22">
    <property type="entry name" value="SCAN BOX DOMAIN-CONTAINING PROTEIN"/>
    <property type="match status" value="1"/>
</dbReference>
<name>A0A5S6QKV1_TRIMR</name>
<evidence type="ECO:0000313" key="1">
    <source>
        <dbReference type="Proteomes" id="UP000046395"/>
    </source>
</evidence>
<dbReference type="AlphaFoldDB" id="A0A5S6QKV1"/>
<dbReference type="PANTHER" id="PTHR45913">
    <property type="entry name" value="EPM2A-INTERACTING PROTEIN 1"/>
    <property type="match status" value="1"/>
</dbReference>
<proteinExistence type="predicted"/>
<evidence type="ECO:0000313" key="2">
    <source>
        <dbReference type="WBParaSite" id="TMUE_2000007971.1"/>
    </source>
</evidence>
<dbReference type="WBParaSite" id="TMUE_2000007971.1">
    <property type="protein sequence ID" value="TMUE_2000007971.1"/>
    <property type="gene ID" value="WBGene00294451"/>
</dbReference>
<sequence length="209" mass="23975">MAYLADLYFKFNEMNVQLHVSDLNLVKTKSIISAFVSKLVLRKWNLSRSELCQFPNLAAAKKNAIPHDADSDIQLYFDHLQTLHHDFKRRFHDVLSMEVPNWVFDPFANPVDAEVYLQEELINVQSNEELKPRLKHGWVMTLTEFQGAVKFEHRKDREHTVPDALSRVPVCIAEEEADLVDERIVCIAVDAATEEEMAIAQAADAIKTV</sequence>
<organism evidence="1 2">
    <name type="scientific">Trichuris muris</name>
    <name type="common">Mouse whipworm</name>
    <dbReference type="NCBI Taxonomy" id="70415"/>
    <lineage>
        <taxon>Eukaryota</taxon>
        <taxon>Metazoa</taxon>
        <taxon>Ecdysozoa</taxon>
        <taxon>Nematoda</taxon>
        <taxon>Enoplea</taxon>
        <taxon>Dorylaimia</taxon>
        <taxon>Trichinellida</taxon>
        <taxon>Trichuridae</taxon>
        <taxon>Trichuris</taxon>
    </lineage>
</organism>